<dbReference type="GO" id="GO:0043813">
    <property type="term" value="F:phosphatidylinositol-3,5-bisphosphate 5-phosphatase activity"/>
    <property type="evidence" value="ECO:0007669"/>
    <property type="project" value="InterPro"/>
</dbReference>
<dbReference type="PANTHER" id="PTHR45738:SF5">
    <property type="entry name" value="POLYPHOSPHOINOSITIDE PHOSPHATASE"/>
    <property type="match status" value="1"/>
</dbReference>
<name>A0A1J1HJZ5_9DIPT</name>
<dbReference type="PROSITE" id="PS50275">
    <property type="entry name" value="SAC"/>
    <property type="match status" value="1"/>
</dbReference>
<dbReference type="OrthoDB" id="405996at2759"/>
<dbReference type="PANTHER" id="PTHR45738">
    <property type="entry name" value="POLYPHOSPHOINOSITIDE PHOSPHATASE"/>
    <property type="match status" value="1"/>
</dbReference>
<dbReference type="EMBL" id="CVRI01000001">
    <property type="protein sequence ID" value="CRK86569.1"/>
    <property type="molecule type" value="Genomic_DNA"/>
</dbReference>
<reference evidence="6 7" key="1">
    <citation type="submission" date="2015-04" db="EMBL/GenBank/DDBJ databases">
        <authorList>
            <person name="Syromyatnikov M.Y."/>
            <person name="Popov V.N."/>
        </authorList>
    </citation>
    <scope>NUCLEOTIDE SEQUENCE [LARGE SCALE GENOMIC DNA]</scope>
</reference>
<evidence type="ECO:0000313" key="7">
    <source>
        <dbReference type="Proteomes" id="UP000183832"/>
    </source>
</evidence>
<evidence type="ECO:0000256" key="3">
    <source>
        <dbReference type="ARBA" id="ARBA00023136"/>
    </source>
</evidence>
<protein>
    <submittedName>
        <fullName evidence="6">CLUMA_CG000009, isoform A</fullName>
    </submittedName>
</protein>
<sequence length="841" mass="96988">MNENRDLKAKTVFLPVISSIQKIRIYETKLTIYLIGSNNRENRFRILQIAKSSSLDIFEDPNEYDTKEIRKIISGIKFTKSLSAYGIIGFVKFLEGYYLILVTKRNKIGFIGNHTIYTIKDTTIFKICSEGQKTVNPLETKYLKMFMNVDLSSNFYFSYSYDLTRTLQYNLSVPKFVGESVDIETEDPLSWEGSEENRTFAFRSISRKKFVWNEFLLHPMQKKVLHKDWMLEIIHGFINQSSISIFGLQVSVCLIARRSKHFAGTRFLKRGANSRGDVANAVETEQILSDGKRISSFVQLRGSIPAHWSQDISKMVPKPPISLDIPDPYAETAGRHFEKLLFHHGSPIIILNLVKKREKRKHESILTEEITNNVKYLNQFLPANCKIRYFHFDMARKNRTDKNVMESLAAIAETVIQQTGMFYQDGNDVLYQTGVIRTNCIDCLDRTNTAQFAMGRTALAYQLHKMGFLKSPPKLEFDSDCVTMLESLYEIHGDTLALQYGGSQLVHRIKTYRKPAAWTTAGSDIMQNLSRYYSNTFSDQEKQQSINLFLGHFVPKKSTEDNENLWEMTNDYFLHNPVGIFEILEKPLTVFYSETVRKNLPYSTSIAKKIVKELIRIHSLDLEMIDLYSNYHLTYQLTSLEENIAFQISQFARNFMPTYRTNFSPFEPGKRATGHAQNSITSITSSNSSSDDTDSSSEEDDTTQSFPLKLTINIQNKGIDKHFRTLNNAIPSCQKVYGFELHMPDKQSMFKYKQYVNIQKKSTPQIMATSSITNERIAKKNSLILDSLTVYKDSCEQISVPEVNDETIRKYKNYCNLMVNIHYNDNYSSKSTIEEYVNFGL</sequence>
<evidence type="ECO:0000256" key="2">
    <source>
        <dbReference type="ARBA" id="ARBA00022801"/>
    </source>
</evidence>
<evidence type="ECO:0000256" key="4">
    <source>
        <dbReference type="SAM" id="MobiDB-lite"/>
    </source>
</evidence>
<evidence type="ECO:0000256" key="1">
    <source>
        <dbReference type="ARBA" id="ARBA00004308"/>
    </source>
</evidence>
<dbReference type="GO" id="GO:0046856">
    <property type="term" value="P:phosphatidylinositol dephosphorylation"/>
    <property type="evidence" value="ECO:0007669"/>
    <property type="project" value="InterPro"/>
</dbReference>
<accession>A0A1J1HJZ5</accession>
<feature type="compositionally biased region" description="Acidic residues" evidence="4">
    <location>
        <begin position="691"/>
        <end position="702"/>
    </location>
</feature>
<dbReference type="Proteomes" id="UP000183832">
    <property type="component" value="Unassembled WGS sequence"/>
</dbReference>
<evidence type="ECO:0000259" key="5">
    <source>
        <dbReference type="PROSITE" id="PS50275"/>
    </source>
</evidence>
<dbReference type="InterPro" id="IPR002013">
    <property type="entry name" value="SAC_dom"/>
</dbReference>
<feature type="domain" description="SAC" evidence="5">
    <location>
        <begin position="146"/>
        <end position="502"/>
    </location>
</feature>
<dbReference type="Pfam" id="PF02383">
    <property type="entry name" value="Syja_N"/>
    <property type="match status" value="1"/>
</dbReference>
<keyword evidence="2" id="KW-0378">Hydrolase</keyword>
<organism evidence="6 7">
    <name type="scientific">Clunio marinus</name>
    <dbReference type="NCBI Taxonomy" id="568069"/>
    <lineage>
        <taxon>Eukaryota</taxon>
        <taxon>Metazoa</taxon>
        <taxon>Ecdysozoa</taxon>
        <taxon>Arthropoda</taxon>
        <taxon>Hexapoda</taxon>
        <taxon>Insecta</taxon>
        <taxon>Pterygota</taxon>
        <taxon>Neoptera</taxon>
        <taxon>Endopterygota</taxon>
        <taxon>Diptera</taxon>
        <taxon>Nematocera</taxon>
        <taxon>Chironomoidea</taxon>
        <taxon>Chironomidae</taxon>
        <taxon>Clunio</taxon>
    </lineage>
</organism>
<dbReference type="GO" id="GO:0012505">
    <property type="term" value="C:endomembrane system"/>
    <property type="evidence" value="ECO:0007669"/>
    <property type="project" value="UniProtKB-SubCell"/>
</dbReference>
<feature type="region of interest" description="Disordered" evidence="4">
    <location>
        <begin position="666"/>
        <end position="703"/>
    </location>
</feature>
<keyword evidence="7" id="KW-1185">Reference proteome</keyword>
<gene>
    <name evidence="6" type="ORF">CLUMA_CG000009</name>
</gene>
<dbReference type="InterPro" id="IPR043573">
    <property type="entry name" value="Fig4-like"/>
</dbReference>
<dbReference type="STRING" id="568069.A0A1J1HJZ5"/>
<keyword evidence="3" id="KW-0472">Membrane</keyword>
<dbReference type="AlphaFoldDB" id="A0A1J1HJZ5"/>
<comment type="subcellular location">
    <subcellularLocation>
        <location evidence="1">Endomembrane system</location>
    </subcellularLocation>
</comment>
<evidence type="ECO:0000313" key="6">
    <source>
        <dbReference type="EMBL" id="CRK86569.1"/>
    </source>
</evidence>
<feature type="compositionally biased region" description="Low complexity" evidence="4">
    <location>
        <begin position="677"/>
        <end position="690"/>
    </location>
</feature>
<proteinExistence type="predicted"/>